<organism evidence="1 2">
    <name type="scientific">Aureobasidium pullulans</name>
    <name type="common">Black yeast</name>
    <name type="synonym">Pullularia pullulans</name>
    <dbReference type="NCBI Taxonomy" id="5580"/>
    <lineage>
        <taxon>Eukaryota</taxon>
        <taxon>Fungi</taxon>
        <taxon>Dikarya</taxon>
        <taxon>Ascomycota</taxon>
        <taxon>Pezizomycotina</taxon>
        <taxon>Dothideomycetes</taxon>
        <taxon>Dothideomycetidae</taxon>
        <taxon>Dothideales</taxon>
        <taxon>Saccotheciaceae</taxon>
        <taxon>Aureobasidium</taxon>
    </lineage>
</organism>
<dbReference type="EMBL" id="QZAL01000051">
    <property type="protein sequence ID" value="THW43328.1"/>
    <property type="molecule type" value="Genomic_DNA"/>
</dbReference>
<dbReference type="Proteomes" id="UP000310687">
    <property type="component" value="Unassembled WGS sequence"/>
</dbReference>
<evidence type="ECO:0000313" key="1">
    <source>
        <dbReference type="EMBL" id="THW43328.1"/>
    </source>
</evidence>
<name>A0A4S8XVS5_AURPU</name>
<sequence length="382" mass="43297">FRCIITFLNALGAWDGDQQAQIIQPTHLSPTNHSNHHLTYDQQVLFVRSIHLSPATPPNHHLTYDKNIEGSTRLALEILMTCQIYAGTSAAFEYIARSRLLECRFTNFYYPVSNLGLERLIEIADQADVSANIQNCIGVCEDDIKSRKPYVGEPSHWGPRIDVAVPMGARNFGILLIDDKNKRRRNEAAVQYGLKILELCDPSQFTVDVRYSKAMETDVQQSDDIKRVDATLGHCLLMLKDKCDHSCKFLVRFLHEHARNDPSSQVTVRFDTQTGHTLKCIDTHRILSLTKALTGENSLAEIDFSQGERLTIQNASARSGWAREKLLDSIASCEHLEFCHLNNLASSDDGAEEFKDEFEFEGRDNIRSALLNMKWTKRADEV</sequence>
<protein>
    <submittedName>
        <fullName evidence="1">Uncharacterized protein</fullName>
    </submittedName>
</protein>
<evidence type="ECO:0000313" key="2">
    <source>
        <dbReference type="Proteomes" id="UP000310687"/>
    </source>
</evidence>
<gene>
    <name evidence="1" type="ORF">D6D22_04480</name>
</gene>
<comment type="caution">
    <text evidence="1">The sequence shown here is derived from an EMBL/GenBank/DDBJ whole genome shotgun (WGS) entry which is preliminary data.</text>
</comment>
<accession>A0A4S8XVS5</accession>
<proteinExistence type="predicted"/>
<reference evidence="1 2" key="1">
    <citation type="submission" date="2018-10" db="EMBL/GenBank/DDBJ databases">
        <title>Fifty Aureobasidium pullulans genomes reveal a recombining polyextremotolerant generalist.</title>
        <authorList>
            <person name="Gostincar C."/>
            <person name="Turk M."/>
            <person name="Zajc J."/>
            <person name="Gunde-Cimerman N."/>
        </authorList>
    </citation>
    <scope>NUCLEOTIDE SEQUENCE [LARGE SCALE GENOMIC DNA]</scope>
    <source>
        <strain evidence="1 2">EXF-11013</strain>
    </source>
</reference>
<feature type="non-terminal residue" evidence="1">
    <location>
        <position position="1"/>
    </location>
</feature>
<dbReference type="AlphaFoldDB" id="A0A4S8XVS5"/>